<feature type="non-terminal residue" evidence="1">
    <location>
        <position position="298"/>
    </location>
</feature>
<comment type="caution">
    <text evidence="1">The sequence shown here is derived from an EMBL/GenBank/DDBJ whole genome shotgun (WGS) entry which is preliminary data.</text>
</comment>
<evidence type="ECO:0000313" key="2">
    <source>
        <dbReference type="Proteomes" id="UP000789901"/>
    </source>
</evidence>
<dbReference type="Proteomes" id="UP000789901">
    <property type="component" value="Unassembled WGS sequence"/>
</dbReference>
<name>A0ABN7VEY9_GIGMA</name>
<dbReference type="EMBL" id="CAJVQB010013134">
    <property type="protein sequence ID" value="CAG8760126.1"/>
    <property type="molecule type" value="Genomic_DNA"/>
</dbReference>
<gene>
    <name evidence="1" type="ORF">GMARGA_LOCUS17374</name>
</gene>
<accession>A0ABN7VEY9</accession>
<protein>
    <submittedName>
        <fullName evidence="1">4517_t:CDS:1</fullName>
    </submittedName>
</protein>
<reference evidence="1 2" key="1">
    <citation type="submission" date="2021-06" db="EMBL/GenBank/DDBJ databases">
        <authorList>
            <person name="Kallberg Y."/>
            <person name="Tangrot J."/>
            <person name="Rosling A."/>
        </authorList>
    </citation>
    <scope>NUCLEOTIDE SEQUENCE [LARGE SCALE GENOMIC DNA]</scope>
    <source>
        <strain evidence="1 2">120-4 pot B 10/14</strain>
    </source>
</reference>
<keyword evidence="2" id="KW-1185">Reference proteome</keyword>
<evidence type="ECO:0000313" key="1">
    <source>
        <dbReference type="EMBL" id="CAG8760126.1"/>
    </source>
</evidence>
<organism evidence="1 2">
    <name type="scientific">Gigaspora margarita</name>
    <dbReference type="NCBI Taxonomy" id="4874"/>
    <lineage>
        <taxon>Eukaryota</taxon>
        <taxon>Fungi</taxon>
        <taxon>Fungi incertae sedis</taxon>
        <taxon>Mucoromycota</taxon>
        <taxon>Glomeromycotina</taxon>
        <taxon>Glomeromycetes</taxon>
        <taxon>Diversisporales</taxon>
        <taxon>Gigasporaceae</taxon>
        <taxon>Gigaspora</taxon>
    </lineage>
</organism>
<sequence>MSSQKILDTYNQSLSNIICNQEINHDVIIYTRKIYELEDQRAIITDQTRNYFQAAKINDHINRKDNIYIDWEKNIDRNNVCINLKNIQTINDNETSEILFNSEISVYTNDTDKNVNCHENRRQSEDAIESSDLDVDNLDEINSFFQSSSSRQESGNDFLQKLQKSNVSNNQGKEEKPLLLSSNRKYFNEFYTEMDKSKKWTLSSGTCVEDILFRRGNSLSTESLIHSWIIDLNDLETKRLFTDEDWREISKTVHKQPTIDKNIHETADLRKVLDTTSYKDKNELFEQEKHFDAVWIEH</sequence>
<proteinExistence type="predicted"/>